<dbReference type="InterPro" id="IPR048631">
    <property type="entry name" value="SecD_1st"/>
</dbReference>
<sequence length="410" mass="44741">MDVKRIIAFLAIVVIIFTSVALTSPQLLGKIKLGLDLKGGFEILYVAEPIEAGKPVTRDSLTQTAASLEKRADDLGIAEPEITTEGSDRIRVKLAGVSNEEEVRKIMKEPAELTFRGPDGTKEMLGSDFVEGAAKVEFDQTNRPNIAIQVKDKEKFRKVTEKLIGQPLAIYLNETKLSDPVVQQVLGDGRATISGNYTYDEAKKLADTINLGALPLKLTEKYTQSVGATLGQQSLHQTVEAGIIGSILILIFMLTMYRIPGVVAAITIITYAWLLLFVFDLLNATLTLPGIAAFILGIGIAVDANIITYERIKEEIRSGKSILSSLRAGSKHSFRTIMDANITNIIASVVLYYIGNGAIRGFALITILSTVLSIITNVFFSRLLIHLLIRGNVFKKPGYFGVKESEIRGL</sequence>
<evidence type="ECO:0000313" key="13">
    <source>
        <dbReference type="EMBL" id="TDF97669.1"/>
    </source>
</evidence>
<keyword evidence="7 9" id="KW-0811">Translocation</keyword>
<name>A0A4R5KPN3_9BACL</name>
<dbReference type="GO" id="GO:0043952">
    <property type="term" value="P:protein transport by the Sec complex"/>
    <property type="evidence" value="ECO:0007669"/>
    <property type="project" value="UniProtKB-UniRule"/>
</dbReference>
<accession>A0A4R5KPN3</accession>
<evidence type="ECO:0000256" key="2">
    <source>
        <dbReference type="ARBA" id="ARBA00022448"/>
    </source>
</evidence>
<feature type="domain" description="Protein translocase subunit SecDF P1" evidence="11">
    <location>
        <begin position="62"/>
        <end position="119"/>
    </location>
</feature>
<keyword evidence="14" id="KW-1185">Reference proteome</keyword>
<feature type="transmembrane region" description="Helical" evidence="9">
    <location>
        <begin position="333"/>
        <end position="355"/>
    </location>
</feature>
<dbReference type="SUPFAM" id="SSF82866">
    <property type="entry name" value="Multidrug efflux transporter AcrB transmembrane domain"/>
    <property type="match status" value="1"/>
</dbReference>
<dbReference type="Pfam" id="PF02355">
    <property type="entry name" value="SecD_SecF_C"/>
    <property type="match status" value="1"/>
</dbReference>
<evidence type="ECO:0000259" key="10">
    <source>
        <dbReference type="Pfam" id="PF02355"/>
    </source>
</evidence>
<dbReference type="GO" id="GO:0065002">
    <property type="term" value="P:intracellular protein transmembrane transport"/>
    <property type="evidence" value="ECO:0007669"/>
    <property type="project" value="UniProtKB-UniRule"/>
</dbReference>
<dbReference type="InterPro" id="IPR054384">
    <property type="entry name" value="SecDF_P1_head"/>
</dbReference>
<keyword evidence="6 9" id="KW-1133">Transmembrane helix</keyword>
<keyword evidence="4 9" id="KW-0812">Transmembrane</keyword>
<dbReference type="OrthoDB" id="9805019at2"/>
<evidence type="ECO:0000256" key="5">
    <source>
        <dbReference type="ARBA" id="ARBA00022927"/>
    </source>
</evidence>
<dbReference type="RefSeq" id="WP_133228959.1">
    <property type="nucleotide sequence ID" value="NZ_SMRT01000005.1"/>
</dbReference>
<feature type="transmembrane region" description="Helical" evidence="9">
    <location>
        <begin position="261"/>
        <end position="279"/>
    </location>
</feature>
<keyword evidence="2 9" id="KW-0813">Transport</keyword>
<dbReference type="Proteomes" id="UP000295636">
    <property type="component" value="Unassembled WGS sequence"/>
</dbReference>
<gene>
    <name evidence="9 13" type="primary">secD</name>
    <name evidence="13" type="ORF">E1757_13800</name>
</gene>
<dbReference type="InterPro" id="IPR055344">
    <property type="entry name" value="SecD_SecF_C_bact"/>
</dbReference>
<dbReference type="NCBIfam" id="TIGR00916">
    <property type="entry name" value="2A0604s01"/>
    <property type="match status" value="1"/>
</dbReference>
<keyword evidence="5 9" id="KW-0653">Protein transport</keyword>
<dbReference type="Gene3D" id="3.30.70.3220">
    <property type="match status" value="1"/>
</dbReference>
<dbReference type="Pfam" id="PF21760">
    <property type="entry name" value="SecD_1st"/>
    <property type="match status" value="1"/>
</dbReference>
<dbReference type="InterPro" id="IPR005791">
    <property type="entry name" value="SecD"/>
</dbReference>
<comment type="subcellular location">
    <subcellularLocation>
        <location evidence="1 9">Cell membrane</location>
        <topology evidence="1 9">Multi-pass membrane protein</topology>
    </subcellularLocation>
</comment>
<comment type="subunit">
    <text evidence="9">Forms a complex with SecF. Part of the essential Sec protein translocation apparatus which comprises SecA, SecYEG and auxiliary proteins SecDF. Other proteins may also be involved.</text>
</comment>
<dbReference type="HAMAP" id="MF_01463_B">
    <property type="entry name" value="SecD_B"/>
    <property type="match status" value="1"/>
</dbReference>
<protein>
    <recommendedName>
        <fullName evidence="9">Protein translocase subunit SecD</fullName>
    </recommendedName>
</protein>
<proteinExistence type="inferred from homology"/>
<keyword evidence="3 9" id="KW-1003">Cell membrane</keyword>
<evidence type="ECO:0000313" key="14">
    <source>
        <dbReference type="Proteomes" id="UP000295636"/>
    </source>
</evidence>
<dbReference type="AlphaFoldDB" id="A0A4R5KPN3"/>
<dbReference type="Pfam" id="PF22599">
    <property type="entry name" value="SecDF_P1_head"/>
    <property type="match status" value="1"/>
</dbReference>
<dbReference type="Gene3D" id="1.20.1640.10">
    <property type="entry name" value="Multidrug efflux transporter AcrB transmembrane domain"/>
    <property type="match status" value="1"/>
</dbReference>
<dbReference type="GO" id="GO:0005886">
    <property type="term" value="C:plasma membrane"/>
    <property type="evidence" value="ECO:0007669"/>
    <property type="project" value="UniProtKB-SubCell"/>
</dbReference>
<evidence type="ECO:0000256" key="6">
    <source>
        <dbReference type="ARBA" id="ARBA00022989"/>
    </source>
</evidence>
<dbReference type="NCBIfam" id="TIGR01129">
    <property type="entry name" value="secD"/>
    <property type="match status" value="1"/>
</dbReference>
<evidence type="ECO:0000256" key="8">
    <source>
        <dbReference type="ARBA" id="ARBA00023136"/>
    </source>
</evidence>
<evidence type="ECO:0000259" key="11">
    <source>
        <dbReference type="Pfam" id="PF21760"/>
    </source>
</evidence>
<evidence type="ECO:0000256" key="9">
    <source>
        <dbReference type="HAMAP-Rule" id="MF_01463"/>
    </source>
</evidence>
<dbReference type="InterPro" id="IPR022813">
    <property type="entry name" value="SecD/SecF_arch_bac"/>
</dbReference>
<comment type="caution">
    <text evidence="9">Lacks conserved residue(s) required for the propagation of feature annotation.</text>
</comment>
<organism evidence="13 14">
    <name type="scientific">Paenibacillus piri</name>
    <dbReference type="NCBI Taxonomy" id="2547395"/>
    <lineage>
        <taxon>Bacteria</taxon>
        <taxon>Bacillati</taxon>
        <taxon>Bacillota</taxon>
        <taxon>Bacilli</taxon>
        <taxon>Bacillales</taxon>
        <taxon>Paenibacillaceae</taxon>
        <taxon>Paenibacillus</taxon>
    </lineage>
</organism>
<dbReference type="PANTHER" id="PTHR30081:SF1">
    <property type="entry name" value="PROTEIN TRANSLOCASE SUBUNIT SECD"/>
    <property type="match status" value="1"/>
</dbReference>
<dbReference type="InterPro" id="IPR048634">
    <property type="entry name" value="SecD_SecF_C"/>
</dbReference>
<dbReference type="PANTHER" id="PTHR30081">
    <property type="entry name" value="PROTEIN-EXPORT MEMBRANE PROTEIN SEC"/>
    <property type="match status" value="1"/>
</dbReference>
<feature type="domain" description="Protein export membrane protein SecD/SecF C-terminal" evidence="10">
    <location>
        <begin position="221"/>
        <end position="387"/>
    </location>
</feature>
<feature type="transmembrane region" description="Helical" evidence="9">
    <location>
        <begin position="361"/>
        <end position="380"/>
    </location>
</feature>
<comment type="caution">
    <text evidence="13">The sequence shown here is derived from an EMBL/GenBank/DDBJ whole genome shotgun (WGS) entry which is preliminary data.</text>
</comment>
<comment type="function">
    <text evidence="9">Part of the Sec protein translocase complex. Interacts with the SecYEG preprotein conducting channel. SecDF uses the proton motive force (PMF) to complete protein translocation after the ATP-dependent function of SecA.</text>
</comment>
<evidence type="ECO:0000256" key="1">
    <source>
        <dbReference type="ARBA" id="ARBA00004651"/>
    </source>
</evidence>
<dbReference type="GO" id="GO:0006605">
    <property type="term" value="P:protein targeting"/>
    <property type="evidence" value="ECO:0007669"/>
    <property type="project" value="UniProtKB-UniRule"/>
</dbReference>
<evidence type="ECO:0000256" key="4">
    <source>
        <dbReference type="ARBA" id="ARBA00022692"/>
    </source>
</evidence>
<evidence type="ECO:0000256" key="7">
    <source>
        <dbReference type="ARBA" id="ARBA00023010"/>
    </source>
</evidence>
<reference evidence="13 14" key="1">
    <citation type="submission" date="2019-03" db="EMBL/GenBank/DDBJ databases">
        <title>This is whole genome sequence of Paenibacillus sp MS74 strain.</title>
        <authorList>
            <person name="Trinh H.N."/>
        </authorList>
    </citation>
    <scope>NUCLEOTIDE SEQUENCE [LARGE SCALE GENOMIC DNA]</scope>
    <source>
        <strain evidence="13 14">MS74</strain>
    </source>
</reference>
<comment type="similarity">
    <text evidence="9">Belongs to the SecD/SecF family. SecD subfamily.</text>
</comment>
<dbReference type="EMBL" id="SMRT01000005">
    <property type="protein sequence ID" value="TDF97669.1"/>
    <property type="molecule type" value="Genomic_DNA"/>
</dbReference>
<feature type="transmembrane region" description="Helical" evidence="9">
    <location>
        <begin position="291"/>
        <end position="312"/>
    </location>
</feature>
<dbReference type="FunFam" id="1.20.1640.10:FF:000004">
    <property type="entry name" value="Protein translocase subunit SecD"/>
    <property type="match status" value="1"/>
</dbReference>
<evidence type="ECO:0000259" key="12">
    <source>
        <dbReference type="Pfam" id="PF22599"/>
    </source>
</evidence>
<feature type="domain" description="SecDF P1 head subdomain" evidence="12">
    <location>
        <begin position="133"/>
        <end position="215"/>
    </location>
</feature>
<keyword evidence="8 9" id="KW-0472">Membrane</keyword>
<feature type="transmembrane region" description="Helical" evidence="9">
    <location>
        <begin position="235"/>
        <end position="254"/>
    </location>
</feature>
<dbReference type="GO" id="GO:0015450">
    <property type="term" value="F:protein-transporting ATPase activity"/>
    <property type="evidence" value="ECO:0007669"/>
    <property type="project" value="InterPro"/>
</dbReference>
<evidence type="ECO:0000256" key="3">
    <source>
        <dbReference type="ARBA" id="ARBA00022475"/>
    </source>
</evidence>